<dbReference type="RefSeq" id="WP_067650416.1">
    <property type="nucleotide sequence ID" value="NZ_CP015249.1"/>
</dbReference>
<sequence>MAHQATPAAYRCGDYTIIPAERRLLRAGEPLELEAKVFDLIVMLIENRDRALDKRTLAEALWGRRPVTDTALSQLVYKARRAFDDDGERQATIRTVYGRGLQWAAPTECLAAEPATAEPAVPVAEPAPTASAGAAPARRPARRARWLAAVGVLVLAAAVAALLALLSRQAPAPPLRLAMLPVENATGDASLDWVRNGLPGLIGSLIGETGAVDVGDALQTARAANFAPVGDASPQDRLRHATGATVVVGGRLRRIGENLYELALQVDGGGAAAHGDRLVVSATDVATLGVNAAPRILRLLGLQPPPARPESGPHGEDYFAQTFARGLDLAAQGDWTRAKPYFALCVQNAPDFLPAQLRLGEAEANTRDLARSDATLARLAEAAAQHEMPSLQAAALLALAENQFRRGDRRAALALIDRARGPAEQGADPEVRARLHLMAAQALAILERAPESAQDLRRGRELIERYGLRQRLAYLAHTEGLIAETRRDFPAQQAAAHRALAAAEALGDERTAIGQTYLLGRMLSWQERPFEALPLLVRAWQRAREAQMLHTQVVSGVEMAWVLAETGLYAEACAVTGTVLAALHDQSNRYWKAVATAADARCRRAGGDAAAGLAGYRAAWPLVDPREDPQLAALVLRYQALAAFVAEPAALPAIRTHLAQVATETDPAVFLHAGRLVDALAAAAAGERAAALAALEAERDDPDRDDPQRNEFNRVALRIAIAGGDPAVAALVTAGFDPDANNDAEVLRLFAEWSAAHGQGTAAERARARRADLERRAREALAAIEFTLPPPDTGPDGSGR</sequence>
<keyword evidence="3" id="KW-0812">Transmembrane</keyword>
<dbReference type="SUPFAM" id="SSF48452">
    <property type="entry name" value="TPR-like"/>
    <property type="match status" value="1"/>
</dbReference>
<evidence type="ECO:0000256" key="3">
    <source>
        <dbReference type="SAM" id="Phobius"/>
    </source>
</evidence>
<dbReference type="GO" id="GO:0003677">
    <property type="term" value="F:DNA binding"/>
    <property type="evidence" value="ECO:0007669"/>
    <property type="project" value="UniProtKB-UniRule"/>
</dbReference>
<keyword evidence="3" id="KW-0472">Membrane</keyword>
<dbReference type="InterPro" id="IPR016032">
    <property type="entry name" value="Sig_transdc_resp-reg_C-effctor"/>
</dbReference>
<dbReference type="InterPro" id="IPR036388">
    <property type="entry name" value="WH-like_DNA-bd_sf"/>
</dbReference>
<dbReference type="Pfam" id="PF00486">
    <property type="entry name" value="Trans_reg_C"/>
    <property type="match status" value="1"/>
</dbReference>
<dbReference type="SMART" id="SM00862">
    <property type="entry name" value="Trans_reg_C"/>
    <property type="match status" value="1"/>
</dbReference>
<dbReference type="InterPro" id="IPR001867">
    <property type="entry name" value="OmpR/PhoB-type_DNA-bd"/>
</dbReference>
<dbReference type="GO" id="GO:0000160">
    <property type="term" value="P:phosphorelay signal transduction system"/>
    <property type="evidence" value="ECO:0007669"/>
    <property type="project" value="InterPro"/>
</dbReference>
<dbReference type="Gene3D" id="1.10.10.10">
    <property type="entry name" value="Winged helix-like DNA-binding domain superfamily/Winged helix DNA-binding domain"/>
    <property type="match status" value="1"/>
</dbReference>
<gene>
    <name evidence="5" type="ORF">I596_3505</name>
</gene>
<dbReference type="Gene3D" id="1.25.40.10">
    <property type="entry name" value="Tetratricopeptide repeat domain"/>
    <property type="match status" value="1"/>
</dbReference>
<dbReference type="AlphaFoldDB" id="A0A160DZ85"/>
<evidence type="ECO:0000259" key="4">
    <source>
        <dbReference type="PROSITE" id="PS51755"/>
    </source>
</evidence>
<dbReference type="STRING" id="1300342.I596_3505"/>
<dbReference type="EMBL" id="CP015249">
    <property type="protein sequence ID" value="ANB19493.1"/>
    <property type="molecule type" value="Genomic_DNA"/>
</dbReference>
<organism evidence="5 6">
    <name type="scientific">Dokdonella koreensis DS-123</name>
    <dbReference type="NCBI Taxonomy" id="1300342"/>
    <lineage>
        <taxon>Bacteria</taxon>
        <taxon>Pseudomonadati</taxon>
        <taxon>Pseudomonadota</taxon>
        <taxon>Gammaproteobacteria</taxon>
        <taxon>Lysobacterales</taxon>
        <taxon>Rhodanobacteraceae</taxon>
        <taxon>Dokdonella</taxon>
    </lineage>
</organism>
<keyword evidence="1 2" id="KW-0238">DNA-binding</keyword>
<dbReference type="Proteomes" id="UP000076830">
    <property type="component" value="Chromosome"/>
</dbReference>
<feature type="DNA-binding region" description="OmpR/PhoB-type" evidence="2">
    <location>
        <begin position="7"/>
        <end position="105"/>
    </location>
</feature>
<evidence type="ECO:0000256" key="2">
    <source>
        <dbReference type="PROSITE-ProRule" id="PRU01091"/>
    </source>
</evidence>
<keyword evidence="3" id="KW-1133">Transmembrane helix</keyword>
<name>A0A160DZ85_9GAMM</name>
<keyword evidence="6" id="KW-1185">Reference proteome</keyword>
<feature type="domain" description="OmpR/PhoB-type" evidence="4">
    <location>
        <begin position="7"/>
        <end position="105"/>
    </location>
</feature>
<evidence type="ECO:0000256" key="1">
    <source>
        <dbReference type="ARBA" id="ARBA00023125"/>
    </source>
</evidence>
<proteinExistence type="predicted"/>
<accession>A0A160DZ85</accession>
<feature type="transmembrane region" description="Helical" evidence="3">
    <location>
        <begin position="146"/>
        <end position="166"/>
    </location>
</feature>
<dbReference type="PROSITE" id="PS51755">
    <property type="entry name" value="OMPR_PHOB"/>
    <property type="match status" value="1"/>
</dbReference>
<dbReference type="CDD" id="cd00383">
    <property type="entry name" value="trans_reg_C"/>
    <property type="match status" value="1"/>
</dbReference>
<reference evidence="5 6" key="1">
    <citation type="submission" date="2016-04" db="EMBL/GenBank/DDBJ databases">
        <title>Complete genome sequence of Dokdonella koreensis DS-123T.</title>
        <authorList>
            <person name="Kim J.F."/>
            <person name="Lee H."/>
            <person name="Kwak M.-J."/>
        </authorList>
    </citation>
    <scope>NUCLEOTIDE SEQUENCE [LARGE SCALE GENOMIC DNA]</scope>
    <source>
        <strain evidence="5 6">DS-123</strain>
    </source>
</reference>
<dbReference type="GO" id="GO:0006355">
    <property type="term" value="P:regulation of DNA-templated transcription"/>
    <property type="evidence" value="ECO:0007669"/>
    <property type="project" value="InterPro"/>
</dbReference>
<evidence type="ECO:0000313" key="5">
    <source>
        <dbReference type="EMBL" id="ANB19493.1"/>
    </source>
</evidence>
<protein>
    <submittedName>
        <fullName evidence="5">Transcriptional regulator, CadC family</fullName>
    </submittedName>
</protein>
<dbReference type="InterPro" id="IPR011990">
    <property type="entry name" value="TPR-like_helical_dom_sf"/>
</dbReference>
<dbReference type="SUPFAM" id="SSF46894">
    <property type="entry name" value="C-terminal effector domain of the bipartite response regulators"/>
    <property type="match status" value="1"/>
</dbReference>
<dbReference type="KEGG" id="dko:I596_3505"/>
<evidence type="ECO:0000313" key="6">
    <source>
        <dbReference type="Proteomes" id="UP000076830"/>
    </source>
</evidence>
<dbReference type="OrthoDB" id="9149639at2"/>